<dbReference type="STRING" id="4565.A0A3B6AY07"/>
<evidence type="ECO:0000313" key="1">
    <source>
        <dbReference type="EnsemblPlants" id="TraesCS2A02G267000.1"/>
    </source>
</evidence>
<proteinExistence type="predicted"/>
<dbReference type="Gramene" id="TraesWEE_scaffold_125694_01G000200.1">
    <property type="protein sequence ID" value="TraesWEE_scaffold_125694_01G000200.1"/>
    <property type="gene ID" value="TraesWEE_scaffold_125694_01G000200"/>
</dbReference>
<reference evidence="1" key="2">
    <citation type="submission" date="2018-10" db="UniProtKB">
        <authorList>
            <consortium name="EnsemblPlants"/>
        </authorList>
    </citation>
    <scope>IDENTIFICATION</scope>
</reference>
<dbReference type="RefSeq" id="XP_044457108.1">
    <property type="nucleotide sequence ID" value="XM_044601173.1"/>
</dbReference>
<name>A0A3B6AY07_WHEAT</name>
<dbReference type="Gramene" id="TraesCS2A03G0656100.1">
    <property type="protein sequence ID" value="TraesCS2A03G0656100.1.CDS"/>
    <property type="gene ID" value="TraesCS2A03G0656100"/>
</dbReference>
<dbReference type="Gramene" id="TraesCS2A02G267000.1">
    <property type="protein sequence ID" value="TraesCS2A02G267000.1"/>
    <property type="gene ID" value="TraesCS2A02G267000"/>
</dbReference>
<dbReference type="Gramene" id="TraesROB_scaffold_000888_01G000100.1">
    <property type="protein sequence ID" value="TraesROB_scaffold_000888_01G000100.1"/>
    <property type="gene ID" value="TraesROB_scaffold_000888_01G000100"/>
</dbReference>
<evidence type="ECO:0000313" key="2">
    <source>
        <dbReference type="Proteomes" id="UP000019116"/>
    </source>
</evidence>
<organism evidence="1">
    <name type="scientific">Triticum aestivum</name>
    <name type="common">Wheat</name>
    <dbReference type="NCBI Taxonomy" id="4565"/>
    <lineage>
        <taxon>Eukaryota</taxon>
        <taxon>Viridiplantae</taxon>
        <taxon>Streptophyta</taxon>
        <taxon>Embryophyta</taxon>
        <taxon>Tracheophyta</taxon>
        <taxon>Spermatophyta</taxon>
        <taxon>Magnoliopsida</taxon>
        <taxon>Liliopsida</taxon>
        <taxon>Poales</taxon>
        <taxon>Poaceae</taxon>
        <taxon>BOP clade</taxon>
        <taxon>Pooideae</taxon>
        <taxon>Triticodae</taxon>
        <taxon>Triticeae</taxon>
        <taxon>Triticinae</taxon>
        <taxon>Triticum</taxon>
    </lineage>
</organism>
<keyword evidence="2" id="KW-1185">Reference proteome</keyword>
<dbReference type="Gramene" id="TraesCAD_scaffold_023833_01G000100.1">
    <property type="protein sequence ID" value="TraesCAD_scaffold_023833_01G000100.1"/>
    <property type="gene ID" value="TraesCAD_scaffold_023833_01G000100"/>
</dbReference>
<dbReference type="AlphaFoldDB" id="A0A3B6AY07"/>
<accession>A0A3B6AY07</accession>
<protein>
    <submittedName>
        <fullName evidence="1">Uncharacterized protein</fullName>
    </submittedName>
</protein>
<dbReference type="OrthoDB" id="10619328at2759"/>
<dbReference type="EnsemblPlants" id="TraesCS2A02G267000.1">
    <property type="protein sequence ID" value="TraesCS2A02G267000.1"/>
    <property type="gene ID" value="TraesCS2A02G267000"/>
</dbReference>
<gene>
    <name evidence="1" type="primary">LOC123188900</name>
</gene>
<dbReference type="Gramene" id="TraesCLE_scaffold_200604_01G000200.1">
    <property type="protein sequence ID" value="TraesCLE_scaffold_200604_01G000200.1"/>
    <property type="gene ID" value="TraesCLE_scaffold_200604_01G000200"/>
</dbReference>
<reference evidence="1" key="1">
    <citation type="submission" date="2018-08" db="EMBL/GenBank/DDBJ databases">
        <authorList>
            <person name="Rossello M."/>
        </authorList>
    </citation>
    <scope>NUCLEOTIDE SEQUENCE [LARGE SCALE GENOMIC DNA]</scope>
    <source>
        <strain evidence="1">cv. Chinese Spring</strain>
    </source>
</reference>
<sequence length="135" mass="15368">MLSSSAKFSCSCAERDRWPLEARLICAAHDGSVRKIKKTAKELDVHGHGIPATVASTTNMGMNMLDISPSRITATIFTKRCTSIQVEYIQQSKVTRLKSRVHDICFRRSVPSLQTNQYYHYKRRFKDCRVASSRV</sequence>
<dbReference type="GeneID" id="123188900"/>
<dbReference type="Proteomes" id="UP000019116">
    <property type="component" value="Chromosome 2A"/>
</dbReference>